<keyword evidence="3 6" id="KW-0808">Transferase</keyword>
<name>A0A222MXU8_9BACT</name>
<gene>
    <name evidence="9" type="primary">fabD</name>
    <name evidence="9" type="ORF">CAV_1340</name>
</gene>
<dbReference type="AlphaFoldDB" id="A0A222MXU8"/>
<dbReference type="GO" id="GO:0006633">
    <property type="term" value="P:fatty acid biosynthetic process"/>
    <property type="evidence" value="ECO:0007669"/>
    <property type="project" value="TreeGrafter"/>
</dbReference>
<evidence type="ECO:0000256" key="6">
    <source>
        <dbReference type="PIRNR" id="PIRNR000446"/>
    </source>
</evidence>
<organism evidence="9 10">
    <name type="scientific">Campylobacter avium LMG 24591</name>
    <dbReference type="NCBI Taxonomy" id="522484"/>
    <lineage>
        <taxon>Bacteria</taxon>
        <taxon>Pseudomonadati</taxon>
        <taxon>Campylobacterota</taxon>
        <taxon>Epsilonproteobacteria</taxon>
        <taxon>Campylobacterales</taxon>
        <taxon>Campylobacteraceae</taxon>
        <taxon>Campylobacter</taxon>
    </lineage>
</organism>
<dbReference type="InterPro" id="IPR014043">
    <property type="entry name" value="Acyl_transferase_dom"/>
</dbReference>
<evidence type="ECO:0000313" key="9">
    <source>
        <dbReference type="EMBL" id="ASQ30964.1"/>
    </source>
</evidence>
<dbReference type="EMBL" id="CP022347">
    <property type="protein sequence ID" value="ASQ30964.1"/>
    <property type="molecule type" value="Genomic_DNA"/>
</dbReference>
<dbReference type="KEGG" id="cavi:CAV_1340"/>
<evidence type="ECO:0000313" key="10">
    <source>
        <dbReference type="Proteomes" id="UP000201169"/>
    </source>
</evidence>
<evidence type="ECO:0000259" key="8">
    <source>
        <dbReference type="SMART" id="SM00827"/>
    </source>
</evidence>
<dbReference type="InterPro" id="IPR004410">
    <property type="entry name" value="Malonyl_CoA-ACP_transAc_FabD"/>
</dbReference>
<dbReference type="PIRSF" id="PIRSF000446">
    <property type="entry name" value="Mct"/>
    <property type="match status" value="1"/>
</dbReference>
<keyword evidence="4 6" id="KW-0012">Acyltransferase</keyword>
<dbReference type="InterPro" id="IPR016036">
    <property type="entry name" value="Malonyl_transacylase_ACP-bd"/>
</dbReference>
<dbReference type="EC" id="2.3.1.39" evidence="1 6"/>
<feature type="active site" evidence="7">
    <location>
        <position position="91"/>
    </location>
</feature>
<dbReference type="OrthoDB" id="9808564at2"/>
<dbReference type="Pfam" id="PF00698">
    <property type="entry name" value="Acyl_transf_1"/>
    <property type="match status" value="1"/>
</dbReference>
<dbReference type="PANTHER" id="PTHR42681">
    <property type="entry name" value="MALONYL-COA-ACYL CARRIER PROTEIN TRANSACYLASE, MITOCHONDRIAL"/>
    <property type="match status" value="1"/>
</dbReference>
<dbReference type="GO" id="GO:0005829">
    <property type="term" value="C:cytosol"/>
    <property type="evidence" value="ECO:0007669"/>
    <property type="project" value="TreeGrafter"/>
</dbReference>
<sequence>MKTVFLFPGQGSQCVGMGKSFYENSVKARDFLNNASDFCKIDFKHLLFEENDKLNLSEFTQAAVVLNSLMAILALQEQSPEIKTEYALGHSLGEFSALAVQGALEYLSAVSLVNQRGKFMQDDCSKIEASMMVVLGLEDKLVEDICKDMQDEGKKVYAANYNCDSQIVVAGLKDDLLSCEAAFKKAGAKRAMLLNMSVASHCPLLQDASLKLGVELDKLLKDEFKAVISNVNAKPYTTKAQALTLLKEQLVKPVLYKQSIKFIEDEADCFIEFGAAILKGLNKKITQKETYSIVSMSDIDEVLKALK</sequence>
<comment type="similarity">
    <text evidence="6">Belongs to the fabD family.</text>
</comment>
<evidence type="ECO:0000256" key="3">
    <source>
        <dbReference type="ARBA" id="ARBA00022679"/>
    </source>
</evidence>
<dbReference type="InterPro" id="IPR050858">
    <property type="entry name" value="Mal-CoA-ACP_Trans/PKS_FabD"/>
</dbReference>
<evidence type="ECO:0000256" key="5">
    <source>
        <dbReference type="ARBA" id="ARBA00048462"/>
    </source>
</evidence>
<feature type="domain" description="Malonyl-CoA:ACP transacylase (MAT)" evidence="8">
    <location>
        <begin position="6"/>
        <end position="299"/>
    </location>
</feature>
<dbReference type="Proteomes" id="UP000201169">
    <property type="component" value="Chromosome"/>
</dbReference>
<dbReference type="Gene3D" id="3.40.366.10">
    <property type="entry name" value="Malonyl-Coenzyme A Acyl Carrier Protein, domain 2"/>
    <property type="match status" value="1"/>
</dbReference>
<evidence type="ECO:0000256" key="2">
    <source>
        <dbReference type="ARBA" id="ARBA00018953"/>
    </source>
</evidence>
<dbReference type="SUPFAM" id="SSF52151">
    <property type="entry name" value="FabD/lysophospholipase-like"/>
    <property type="match status" value="1"/>
</dbReference>
<dbReference type="InterPro" id="IPR024925">
    <property type="entry name" value="Malonyl_CoA-ACP_transAc"/>
</dbReference>
<dbReference type="SUPFAM" id="SSF55048">
    <property type="entry name" value="Probable ACP-binding domain of malonyl-CoA ACP transacylase"/>
    <property type="match status" value="1"/>
</dbReference>
<dbReference type="NCBIfam" id="TIGR00128">
    <property type="entry name" value="fabD"/>
    <property type="match status" value="1"/>
</dbReference>
<dbReference type="GO" id="GO:0004314">
    <property type="term" value="F:[acyl-carrier-protein] S-malonyltransferase activity"/>
    <property type="evidence" value="ECO:0007669"/>
    <property type="project" value="UniProtKB-EC"/>
</dbReference>
<dbReference type="InterPro" id="IPR016035">
    <property type="entry name" value="Acyl_Trfase/lysoPLipase"/>
</dbReference>
<evidence type="ECO:0000256" key="4">
    <source>
        <dbReference type="ARBA" id="ARBA00023315"/>
    </source>
</evidence>
<dbReference type="SMART" id="SM00827">
    <property type="entry name" value="PKS_AT"/>
    <property type="match status" value="1"/>
</dbReference>
<reference evidence="9 10" key="1">
    <citation type="submission" date="2017-07" db="EMBL/GenBank/DDBJ databases">
        <title>Analysis of two Campylobacter avium genomes and identification of a novel hippuricase gene.</title>
        <authorList>
            <person name="Miller W.G."/>
            <person name="Chapman M.H."/>
            <person name="Yee E."/>
            <person name="Revez J."/>
            <person name="Bono J.L."/>
            <person name="Rossi M."/>
        </authorList>
    </citation>
    <scope>NUCLEOTIDE SEQUENCE [LARGE SCALE GENOMIC DNA]</scope>
    <source>
        <strain evidence="9 10">LMG 24591</strain>
    </source>
</reference>
<dbReference type="Gene3D" id="3.30.70.250">
    <property type="entry name" value="Malonyl-CoA ACP transacylase, ACP-binding"/>
    <property type="match status" value="1"/>
</dbReference>
<keyword evidence="10" id="KW-1185">Reference proteome</keyword>
<protein>
    <recommendedName>
        <fullName evidence="2 6">Malonyl CoA-acyl carrier protein transacylase</fullName>
        <ecNumber evidence="1 6">2.3.1.39</ecNumber>
    </recommendedName>
</protein>
<proteinExistence type="inferred from homology"/>
<feature type="active site" evidence="7">
    <location>
        <position position="201"/>
    </location>
</feature>
<dbReference type="InterPro" id="IPR001227">
    <property type="entry name" value="Ac_transferase_dom_sf"/>
</dbReference>
<dbReference type="PANTHER" id="PTHR42681:SF1">
    <property type="entry name" value="MALONYL-COA-ACYL CARRIER PROTEIN TRANSACYLASE, MITOCHONDRIAL"/>
    <property type="match status" value="1"/>
</dbReference>
<evidence type="ECO:0000256" key="7">
    <source>
        <dbReference type="PIRSR" id="PIRSR000446-1"/>
    </source>
</evidence>
<comment type="catalytic activity">
    <reaction evidence="5 6">
        <text>holo-[ACP] + malonyl-CoA = malonyl-[ACP] + CoA</text>
        <dbReference type="Rhea" id="RHEA:41792"/>
        <dbReference type="Rhea" id="RHEA-COMP:9623"/>
        <dbReference type="Rhea" id="RHEA-COMP:9685"/>
        <dbReference type="ChEBI" id="CHEBI:57287"/>
        <dbReference type="ChEBI" id="CHEBI:57384"/>
        <dbReference type="ChEBI" id="CHEBI:64479"/>
        <dbReference type="ChEBI" id="CHEBI:78449"/>
        <dbReference type="EC" id="2.3.1.39"/>
    </reaction>
</comment>
<accession>A0A222MXU8</accession>
<evidence type="ECO:0000256" key="1">
    <source>
        <dbReference type="ARBA" id="ARBA00013258"/>
    </source>
</evidence>
<dbReference type="RefSeq" id="WP_094325759.1">
    <property type="nucleotide sequence ID" value="NZ_CP022347.1"/>
</dbReference>